<evidence type="ECO:0000313" key="2">
    <source>
        <dbReference type="EMBL" id="ADU97205.1"/>
    </source>
</evidence>
<dbReference type="STRING" id="648996.Theam_1241"/>
<gene>
    <name evidence="2" type="ordered locus">Theam_1241</name>
</gene>
<dbReference type="HOGENOM" id="CLU_1377502_0_0_0"/>
<feature type="signal peptide" evidence="1">
    <location>
        <begin position="1"/>
        <end position="22"/>
    </location>
</feature>
<organism evidence="2 3">
    <name type="scientific">Thermovibrio ammonificans (strain DSM 15698 / JCM 12110 / HB-1)</name>
    <dbReference type="NCBI Taxonomy" id="648996"/>
    <lineage>
        <taxon>Bacteria</taxon>
        <taxon>Pseudomonadati</taxon>
        <taxon>Aquificota</taxon>
        <taxon>Aquificia</taxon>
        <taxon>Desulfurobacteriales</taxon>
        <taxon>Desulfurobacteriaceae</taxon>
        <taxon>Thermovibrio</taxon>
    </lineage>
</organism>
<dbReference type="PROSITE" id="PS51257">
    <property type="entry name" value="PROKAR_LIPOPROTEIN"/>
    <property type="match status" value="1"/>
</dbReference>
<dbReference type="Proteomes" id="UP000006362">
    <property type="component" value="Chromosome"/>
</dbReference>
<evidence type="ECO:0000256" key="1">
    <source>
        <dbReference type="SAM" id="SignalP"/>
    </source>
</evidence>
<evidence type="ECO:0008006" key="4">
    <source>
        <dbReference type="Google" id="ProtNLM"/>
    </source>
</evidence>
<dbReference type="EMBL" id="CP002444">
    <property type="protein sequence ID" value="ADU97205.1"/>
    <property type="molecule type" value="Genomic_DNA"/>
</dbReference>
<sequence length="197" mass="22615">MKKLLLCVAALFVASCGGPEFAVSYRYEPPADNRACLSGCYESFKSCKESCEDSYNACMAQVRSRAERLYRQALAVYNRELSAYRAAYATYQNRLLSWSNSYRQLYRDYLFFKRACKKSKDYYACSRKYQLEQALDTLNEKKPLPPERPEPPKLSDFVRQLSVTCVRDCGCKQQFNACFTGCGGKLIPERICVSNCK</sequence>
<dbReference type="RefSeq" id="WP_013537991.1">
    <property type="nucleotide sequence ID" value="NC_014926.1"/>
</dbReference>
<feature type="chain" id="PRO_5003227333" description="Lipoprotein" evidence="1">
    <location>
        <begin position="23"/>
        <end position="197"/>
    </location>
</feature>
<dbReference type="AlphaFoldDB" id="E8T2Z6"/>
<dbReference type="eggNOG" id="ENOG5032UUK">
    <property type="taxonomic scope" value="Bacteria"/>
</dbReference>
<dbReference type="OrthoDB" id="9799452at2"/>
<keyword evidence="1" id="KW-0732">Signal</keyword>
<accession>E8T2Z6</accession>
<proteinExistence type="predicted"/>
<keyword evidence="3" id="KW-1185">Reference proteome</keyword>
<protein>
    <recommendedName>
        <fullName evidence="4">Lipoprotein</fullName>
    </recommendedName>
</protein>
<evidence type="ECO:0000313" key="3">
    <source>
        <dbReference type="Proteomes" id="UP000006362"/>
    </source>
</evidence>
<dbReference type="KEGG" id="tam:Theam_1241"/>
<reference evidence="2" key="1">
    <citation type="submission" date="2011-01" db="EMBL/GenBank/DDBJ databases">
        <title>Complete sequence of chromosome of Thermovibrio ammonificans HB-1.</title>
        <authorList>
            <consortium name="US DOE Joint Genome Institute"/>
            <person name="Lucas S."/>
            <person name="Copeland A."/>
            <person name="Lapidus A."/>
            <person name="Cheng J.-F."/>
            <person name="Goodwin L."/>
            <person name="Pitluck S."/>
            <person name="Davenport K."/>
            <person name="Detter J.C."/>
            <person name="Han C."/>
            <person name="Tapia R."/>
            <person name="Land M."/>
            <person name="Hauser L."/>
            <person name="Kyrpides N."/>
            <person name="Ivanova N."/>
            <person name="Ovchinnikova G."/>
            <person name="Vetriani C."/>
            <person name="Woyke T."/>
        </authorList>
    </citation>
    <scope>NUCLEOTIDE SEQUENCE [LARGE SCALE GENOMIC DNA]</scope>
    <source>
        <strain evidence="2">HB-1</strain>
    </source>
</reference>
<name>E8T2Z6_THEA1</name>